<dbReference type="NCBIfam" id="TIGR03506">
    <property type="entry name" value="FlgEFG_subfam"/>
    <property type="match status" value="1"/>
</dbReference>
<dbReference type="RefSeq" id="WP_116391368.1">
    <property type="nucleotide sequence ID" value="NZ_QUQO01000001.1"/>
</dbReference>
<comment type="similarity">
    <text evidence="2 4">Belongs to the flagella basal body rod proteins family.</text>
</comment>
<dbReference type="InterPro" id="IPR053967">
    <property type="entry name" value="LlgE_F_G-like_D1"/>
</dbReference>
<dbReference type="InterPro" id="IPR010930">
    <property type="entry name" value="Flg_bb/hook_C_dom"/>
</dbReference>
<evidence type="ECO:0000259" key="8">
    <source>
        <dbReference type="Pfam" id="PF22692"/>
    </source>
</evidence>
<keyword evidence="9" id="KW-0969">Cilium</keyword>
<evidence type="ECO:0000313" key="9">
    <source>
        <dbReference type="EMBL" id="RFB04735.1"/>
    </source>
</evidence>
<feature type="domain" description="Flagellar basal body rod protein N-terminal" evidence="6">
    <location>
        <begin position="21"/>
        <end position="35"/>
    </location>
</feature>
<dbReference type="InterPro" id="IPR037925">
    <property type="entry name" value="FlgE/F/G-like"/>
</dbReference>
<dbReference type="Pfam" id="PF22692">
    <property type="entry name" value="LlgE_F_G_D1"/>
    <property type="match status" value="1"/>
</dbReference>
<proteinExistence type="inferred from homology"/>
<dbReference type="PANTHER" id="PTHR30435:SF19">
    <property type="entry name" value="FLAGELLAR BASAL-BODY ROD PROTEIN FLGG"/>
    <property type="match status" value="1"/>
</dbReference>
<reference evidence="9 10" key="1">
    <citation type="submission" date="2018-08" db="EMBL/GenBank/DDBJ databases">
        <title>Parvularcula sp. SM1705, isolated from surface water of the South Sea China.</title>
        <authorList>
            <person name="Sun L."/>
        </authorList>
    </citation>
    <scope>NUCLEOTIDE SEQUENCE [LARGE SCALE GENOMIC DNA]</scope>
    <source>
        <strain evidence="9 10">SM1705</strain>
    </source>
</reference>
<evidence type="ECO:0000256" key="3">
    <source>
        <dbReference type="ARBA" id="ARBA00023143"/>
    </source>
</evidence>
<evidence type="ECO:0000256" key="4">
    <source>
        <dbReference type="RuleBase" id="RU362116"/>
    </source>
</evidence>
<evidence type="ECO:0000259" key="6">
    <source>
        <dbReference type="Pfam" id="PF00460"/>
    </source>
</evidence>
<feature type="domain" description="Flagellar basal-body/hook protein C-terminal" evidence="7">
    <location>
        <begin position="189"/>
        <end position="232"/>
    </location>
</feature>
<evidence type="ECO:0000313" key="10">
    <source>
        <dbReference type="Proteomes" id="UP000264589"/>
    </source>
</evidence>
<accession>A0A371RH37</accession>
<dbReference type="InterPro" id="IPR001444">
    <property type="entry name" value="Flag_bb_rod_N"/>
</dbReference>
<evidence type="ECO:0000256" key="1">
    <source>
        <dbReference type="ARBA" id="ARBA00004117"/>
    </source>
</evidence>
<name>A0A371RH37_9PROT</name>
<dbReference type="Pfam" id="PF00460">
    <property type="entry name" value="Flg_bb_rod"/>
    <property type="match status" value="1"/>
</dbReference>
<dbReference type="SUPFAM" id="SSF117143">
    <property type="entry name" value="Flagellar hook protein flgE"/>
    <property type="match status" value="1"/>
</dbReference>
<evidence type="ECO:0000256" key="2">
    <source>
        <dbReference type="ARBA" id="ARBA00009677"/>
    </source>
</evidence>
<dbReference type="PANTHER" id="PTHR30435">
    <property type="entry name" value="FLAGELLAR PROTEIN"/>
    <property type="match status" value="1"/>
</dbReference>
<dbReference type="EMBL" id="QUQO01000001">
    <property type="protein sequence ID" value="RFB04735.1"/>
    <property type="molecule type" value="Genomic_DNA"/>
</dbReference>
<keyword evidence="3 4" id="KW-0975">Bacterial flagellum</keyword>
<dbReference type="InterPro" id="IPR020013">
    <property type="entry name" value="Flagellar_FlgE/F/G"/>
</dbReference>
<dbReference type="InParanoid" id="A0A371RH37"/>
<keyword evidence="10" id="KW-1185">Reference proteome</keyword>
<keyword evidence="9" id="KW-0282">Flagellum</keyword>
<dbReference type="GO" id="GO:0009425">
    <property type="term" value="C:bacterial-type flagellum basal body"/>
    <property type="evidence" value="ECO:0007669"/>
    <property type="project" value="UniProtKB-SubCell"/>
</dbReference>
<feature type="domain" description="Flagellar hook protein FlgE/F/G-like D1" evidence="8">
    <location>
        <begin position="82"/>
        <end position="148"/>
    </location>
</feature>
<dbReference type="Proteomes" id="UP000264589">
    <property type="component" value="Unassembled WGS sequence"/>
</dbReference>
<protein>
    <submittedName>
        <fullName evidence="9">Flagellar hook-basal body complex protein</fullName>
    </submittedName>
</protein>
<feature type="coiled-coil region" evidence="5">
    <location>
        <begin position="206"/>
        <end position="237"/>
    </location>
</feature>
<comment type="subcellular location">
    <subcellularLocation>
        <location evidence="1 4">Bacterial flagellum basal body</location>
    </subcellularLocation>
</comment>
<dbReference type="AlphaFoldDB" id="A0A371RH37"/>
<keyword evidence="9" id="KW-0966">Cell projection</keyword>
<dbReference type="GO" id="GO:0071978">
    <property type="term" value="P:bacterial-type flagellum-dependent swarming motility"/>
    <property type="evidence" value="ECO:0007669"/>
    <property type="project" value="TreeGrafter"/>
</dbReference>
<keyword evidence="5" id="KW-0175">Coiled coil</keyword>
<comment type="caution">
    <text evidence="9">The sequence shown here is derived from an EMBL/GenBank/DDBJ whole genome shotgun (WGS) entry which is preliminary data.</text>
</comment>
<dbReference type="Pfam" id="PF06429">
    <property type="entry name" value="Flg_bbr_C"/>
    <property type="match status" value="1"/>
</dbReference>
<evidence type="ECO:0000259" key="7">
    <source>
        <dbReference type="Pfam" id="PF06429"/>
    </source>
</evidence>
<dbReference type="OrthoDB" id="9804559at2"/>
<dbReference type="NCBIfam" id="NF009332">
    <property type="entry name" value="PRK12690.1"/>
    <property type="match status" value="1"/>
</dbReference>
<gene>
    <name evidence="9" type="ORF">DX908_05240</name>
</gene>
<organism evidence="9 10">
    <name type="scientific">Parvularcula marina</name>
    <dbReference type="NCBI Taxonomy" id="2292771"/>
    <lineage>
        <taxon>Bacteria</taxon>
        <taxon>Pseudomonadati</taxon>
        <taxon>Pseudomonadota</taxon>
        <taxon>Alphaproteobacteria</taxon>
        <taxon>Parvularculales</taxon>
        <taxon>Parvularculaceae</taxon>
        <taxon>Parvularcula</taxon>
    </lineage>
</organism>
<sequence>MSDASIPMLSRQSGLLETAQIIANNIANASTPGYKSEGVIFSEYVKAAGEGNPSLSMGHLTARSVDFTPGVLRKTGGTFDLALSGEGFFKVLTPEGERLTRAGVFLLNPEGTVVDPNGFPLTDNGGGEIALPLDATNIAIASDGTLSVNGEIFGQVGAFTPNGEMRRAGFNLWISDEGTTAIEEPTIVQGSIEQSNVNPVLEFARLIEAQRQFEAGQNAVQQENERLEKLINAIRQQG</sequence>
<evidence type="ECO:0000256" key="5">
    <source>
        <dbReference type="SAM" id="Coils"/>
    </source>
</evidence>